<dbReference type="PANTHER" id="PTHR35997:SF6">
    <property type="entry name" value="COTTON FIBER PROTEIN"/>
    <property type="match status" value="1"/>
</dbReference>
<name>A0A834W278_9FABA</name>
<keyword evidence="2" id="KW-1133">Transmembrane helix</keyword>
<dbReference type="PANTHER" id="PTHR35997">
    <property type="entry name" value="COTTON FIBER PROTEIN-RELATED"/>
    <property type="match status" value="1"/>
</dbReference>
<comment type="caution">
    <text evidence="3">The sequence shown here is derived from an EMBL/GenBank/DDBJ whole genome shotgun (WGS) entry which is preliminary data.</text>
</comment>
<evidence type="ECO:0000313" key="3">
    <source>
        <dbReference type="EMBL" id="KAF7803151.1"/>
    </source>
</evidence>
<feature type="region of interest" description="Disordered" evidence="1">
    <location>
        <begin position="165"/>
        <end position="226"/>
    </location>
</feature>
<protein>
    <submittedName>
        <fullName evidence="3">Putative transmembrane protein</fullName>
    </submittedName>
</protein>
<dbReference type="OrthoDB" id="680761at2759"/>
<feature type="transmembrane region" description="Helical" evidence="2">
    <location>
        <begin position="33"/>
        <end position="54"/>
    </location>
</feature>
<accession>A0A834W278</accession>
<feature type="compositionally biased region" description="Basic and acidic residues" evidence="1">
    <location>
        <begin position="204"/>
        <end position="218"/>
    </location>
</feature>
<gene>
    <name evidence="3" type="ORF">G2W53_042262</name>
</gene>
<keyword evidence="2" id="KW-0472">Membrane</keyword>
<proteinExistence type="predicted"/>
<evidence type="ECO:0000256" key="2">
    <source>
        <dbReference type="SAM" id="Phobius"/>
    </source>
</evidence>
<reference evidence="3" key="1">
    <citation type="submission" date="2020-09" db="EMBL/GenBank/DDBJ databases">
        <title>Genome-Enabled Discovery of Anthraquinone Biosynthesis in Senna tora.</title>
        <authorList>
            <person name="Kang S.-H."/>
            <person name="Pandey R.P."/>
            <person name="Lee C.-M."/>
            <person name="Sim J.-S."/>
            <person name="Jeong J.-T."/>
            <person name="Choi B.-S."/>
            <person name="Jung M."/>
            <person name="Ginzburg D."/>
            <person name="Zhao K."/>
            <person name="Won S.Y."/>
            <person name="Oh T.-J."/>
            <person name="Yu Y."/>
            <person name="Kim N.-H."/>
            <person name="Lee O.R."/>
            <person name="Lee T.-H."/>
            <person name="Bashyal P."/>
            <person name="Kim T.-S."/>
            <person name="Lee W.-H."/>
            <person name="Kawkins C."/>
            <person name="Kim C.-K."/>
            <person name="Kim J.S."/>
            <person name="Ahn B.O."/>
            <person name="Rhee S.Y."/>
            <person name="Sohng J.K."/>
        </authorList>
    </citation>
    <scope>NUCLEOTIDE SEQUENCE</scope>
    <source>
        <tissue evidence="3">Leaf</tissue>
    </source>
</reference>
<keyword evidence="2 3" id="KW-0812">Transmembrane</keyword>
<dbReference type="AlphaFoldDB" id="A0A834W278"/>
<dbReference type="Proteomes" id="UP000634136">
    <property type="component" value="Unassembled WGS sequence"/>
</dbReference>
<evidence type="ECO:0000256" key="1">
    <source>
        <dbReference type="SAM" id="MobiDB-lite"/>
    </source>
</evidence>
<feature type="transmembrane region" description="Helical" evidence="2">
    <location>
        <begin position="66"/>
        <end position="86"/>
    </location>
</feature>
<dbReference type="EMBL" id="JAAIUW010000013">
    <property type="protein sequence ID" value="KAF7803151.1"/>
    <property type="molecule type" value="Genomic_DNA"/>
</dbReference>
<keyword evidence="4" id="KW-1185">Reference proteome</keyword>
<organism evidence="3 4">
    <name type="scientific">Senna tora</name>
    <dbReference type="NCBI Taxonomy" id="362788"/>
    <lineage>
        <taxon>Eukaryota</taxon>
        <taxon>Viridiplantae</taxon>
        <taxon>Streptophyta</taxon>
        <taxon>Embryophyta</taxon>
        <taxon>Tracheophyta</taxon>
        <taxon>Spermatophyta</taxon>
        <taxon>Magnoliopsida</taxon>
        <taxon>eudicotyledons</taxon>
        <taxon>Gunneridae</taxon>
        <taxon>Pentapetalae</taxon>
        <taxon>rosids</taxon>
        <taxon>fabids</taxon>
        <taxon>Fabales</taxon>
        <taxon>Fabaceae</taxon>
        <taxon>Caesalpinioideae</taxon>
        <taxon>Cassia clade</taxon>
        <taxon>Senna</taxon>
    </lineage>
</organism>
<feature type="region of interest" description="Disordered" evidence="1">
    <location>
        <begin position="246"/>
        <end position="266"/>
    </location>
</feature>
<sequence length="266" mass="30318">MSKSPYLMGDSMIKYSYKPKDDHHHHSHKAKGITFLASIFSFFIFMTSTMYVLNNTSYTTLFNNNIFWFFMSNTLILFIAADYEAFSSSKNNTKQDHYVRHTQEAGQAGEDQMYAALPLQAETVTSKSRDNSLTVAPRVTLKASRNINKYNHIIDHEEQVHEKSMVIPNYSPPKKQRPISESTPEERVLEIVVQNNNKDDDEQKNERSKLGRDEEMKRPIYPGGRAVGRRIGGKIALLAPVSIGGFLRRDGGPTREVSPMVEKDSH</sequence>
<evidence type="ECO:0000313" key="4">
    <source>
        <dbReference type="Proteomes" id="UP000634136"/>
    </source>
</evidence>